<dbReference type="EMBL" id="JACHJS010000001">
    <property type="protein sequence ID" value="MBB4965091.1"/>
    <property type="molecule type" value="Genomic_DNA"/>
</dbReference>
<feature type="domain" description="Agd3 deacetylase" evidence="2">
    <location>
        <begin position="383"/>
        <end position="580"/>
    </location>
</feature>
<dbReference type="Proteomes" id="UP000542674">
    <property type="component" value="Unassembled WGS sequence"/>
</dbReference>
<evidence type="ECO:0000259" key="3">
    <source>
        <dbReference type="Pfam" id="PF25116"/>
    </source>
</evidence>
<evidence type="ECO:0008006" key="6">
    <source>
        <dbReference type="Google" id="ProtNLM"/>
    </source>
</evidence>
<feature type="domain" description="Agd3 CBM87" evidence="3">
    <location>
        <begin position="80"/>
        <end position="181"/>
    </location>
</feature>
<reference evidence="4 5" key="1">
    <citation type="submission" date="2020-08" db="EMBL/GenBank/DDBJ databases">
        <title>Sequencing the genomes of 1000 actinobacteria strains.</title>
        <authorList>
            <person name="Klenk H.-P."/>
        </authorList>
    </citation>
    <scope>NUCLEOTIDE SEQUENCE [LARGE SCALE GENOMIC DNA]</scope>
    <source>
        <strain evidence="4 5">DSM 45084</strain>
    </source>
</reference>
<dbReference type="AlphaFoldDB" id="A0A7W7T218"/>
<name>A0A7W7T218_9PSEU</name>
<feature type="chain" id="PRO_5039202423" description="Polysaccharide deacetylase" evidence="1">
    <location>
        <begin position="29"/>
        <end position="701"/>
    </location>
</feature>
<evidence type="ECO:0000313" key="5">
    <source>
        <dbReference type="Proteomes" id="UP000542674"/>
    </source>
</evidence>
<sequence length="701" mass="75623">MRMSEFGRRGRMPVLVVVALALAAFTVASPSGPAGTDVVEPGSGAAAAPFPVARKHQVPVRPARPPAGGAVLGDRVALRQLVLATGPDDFGLTAWKSVLDVIGTPYDVLYAGTEPVTPDRLVRADGTGRYSAVLLSNGALLHDDGTGVYNSALDGAQWEALWDYERRYRVRQVALNTAPGSTPEDYCLRQRDELDVGPMAVPLTITGPGVDLFDDLRTEPGVPLTHSYLYRADLAPDCAAEPILSTPDGVVAVRSRAPDGRERVALTFSTGAETASTTMIGYGLVRWANRGVFLGERRHWFVVDVDDWFNATLRRRADGTAGQYRMTGRDVLAAVEAQRRLRADHPVAAQFTLNLPFNGSKLKPSAEATCDDDAPDTLSSCSKAMVNEFRWINHTATHPQMNRTAYDVNRTEISRNLDFAAAAGLPVPSCVLKTPEYSGLGVYNPTPNSLDPPTDFGLTGSNQDLLDAARDVGIKYLQGNMSFASHRPTCANCGTYHPLRPELLVVPDWPVSVAFEATEPDEQVSQYNAEYGRNGTAADHADHDVTYDEFVEEEARVASGHLLGGSVYAHTLHQGNFREYAPGHSLGFDWITATVAKYAKYYRVPLKSPDWLSLAGYVRDRTAHFAELASGHDAVWDRSTGAITYSPGSGGSLFLTGVELRDADDADQVSGDDGETYGTDTVAKLGLTGSEPAVVMARPRP</sequence>
<accession>A0A7W7T218</accession>
<protein>
    <recommendedName>
        <fullName evidence="6">Polysaccharide deacetylase</fullName>
    </recommendedName>
</protein>
<comment type="caution">
    <text evidence="4">The sequence shown here is derived from an EMBL/GenBank/DDBJ whole genome shotgun (WGS) entry which is preliminary data.</text>
</comment>
<organism evidence="4 5">
    <name type="scientific">Saccharothrix violaceirubra</name>
    <dbReference type="NCBI Taxonomy" id="413306"/>
    <lineage>
        <taxon>Bacteria</taxon>
        <taxon>Bacillati</taxon>
        <taxon>Actinomycetota</taxon>
        <taxon>Actinomycetes</taxon>
        <taxon>Pseudonocardiales</taxon>
        <taxon>Pseudonocardiaceae</taxon>
        <taxon>Saccharothrix</taxon>
    </lineage>
</organism>
<feature type="signal peptide" evidence="1">
    <location>
        <begin position="1"/>
        <end position="28"/>
    </location>
</feature>
<dbReference type="InterPro" id="IPR056826">
    <property type="entry name" value="Agd3_CE"/>
</dbReference>
<evidence type="ECO:0000313" key="4">
    <source>
        <dbReference type="EMBL" id="MBB4965091.1"/>
    </source>
</evidence>
<keyword evidence="5" id="KW-1185">Reference proteome</keyword>
<proteinExistence type="predicted"/>
<dbReference type="Pfam" id="PF25116">
    <property type="entry name" value="CBM87_Agd3"/>
    <property type="match status" value="1"/>
</dbReference>
<gene>
    <name evidence="4" type="ORF">F4559_002450</name>
</gene>
<evidence type="ECO:0000256" key="1">
    <source>
        <dbReference type="SAM" id="SignalP"/>
    </source>
</evidence>
<keyword evidence="1" id="KW-0732">Signal</keyword>
<dbReference type="RefSeq" id="WP_184668474.1">
    <property type="nucleotide sequence ID" value="NZ_BAABAI010000013.1"/>
</dbReference>
<dbReference type="InterPro" id="IPR056827">
    <property type="entry name" value="CBM87_Agd3"/>
</dbReference>
<evidence type="ECO:0000259" key="2">
    <source>
        <dbReference type="Pfam" id="PF25115"/>
    </source>
</evidence>
<dbReference type="Pfam" id="PF25115">
    <property type="entry name" value="Agd3_CE"/>
    <property type="match status" value="1"/>
</dbReference>